<keyword evidence="9 10" id="KW-0131">Cell cycle</keyword>
<comment type="function">
    <text evidence="10">Part of the ABC transporter FtsEX involved in asymmetric cellular division facilitating the initiation of sporulation.</text>
</comment>
<dbReference type="PANTHER" id="PTHR47755:SF1">
    <property type="entry name" value="CELL DIVISION PROTEIN FTSX"/>
    <property type="match status" value="1"/>
</dbReference>
<keyword evidence="4 10" id="KW-1003">Cell membrane</keyword>
<proteinExistence type="inferred from homology"/>
<dbReference type="InterPro" id="IPR004513">
    <property type="entry name" value="FtsX"/>
</dbReference>
<evidence type="ECO:0000256" key="8">
    <source>
        <dbReference type="ARBA" id="ARBA00023136"/>
    </source>
</evidence>
<keyword evidence="6 11" id="KW-0812">Transmembrane</keyword>
<dbReference type="GO" id="GO:0051301">
    <property type="term" value="P:cell division"/>
    <property type="evidence" value="ECO:0007669"/>
    <property type="project" value="UniProtKB-KW"/>
</dbReference>
<dbReference type="InterPro" id="IPR040690">
    <property type="entry name" value="FtsX_ECD"/>
</dbReference>
<dbReference type="GO" id="GO:0005886">
    <property type="term" value="C:plasma membrane"/>
    <property type="evidence" value="ECO:0007669"/>
    <property type="project" value="UniProtKB-SubCell"/>
</dbReference>
<evidence type="ECO:0000256" key="1">
    <source>
        <dbReference type="ARBA" id="ARBA00004651"/>
    </source>
</evidence>
<evidence type="ECO:0000256" key="5">
    <source>
        <dbReference type="ARBA" id="ARBA00022618"/>
    </source>
</evidence>
<feature type="transmembrane region" description="Helical" evidence="11">
    <location>
        <begin position="265"/>
        <end position="293"/>
    </location>
</feature>
<evidence type="ECO:0000256" key="3">
    <source>
        <dbReference type="ARBA" id="ARBA00021907"/>
    </source>
</evidence>
<keyword evidence="5 10" id="KW-0132">Cell division</keyword>
<dbReference type="RefSeq" id="WP_142505393.1">
    <property type="nucleotide sequence ID" value="NZ_FXTI01000005.1"/>
</dbReference>
<protein>
    <recommendedName>
        <fullName evidence="3 10">Cell division protein FtsX</fullName>
    </recommendedName>
</protein>
<feature type="domain" description="FtsX extracellular" evidence="13">
    <location>
        <begin position="59"/>
        <end position="146"/>
    </location>
</feature>
<dbReference type="AlphaFoldDB" id="A0A521D1J5"/>
<dbReference type="InterPro" id="IPR058204">
    <property type="entry name" value="FtsX_firmicutes-type"/>
</dbReference>
<evidence type="ECO:0000313" key="14">
    <source>
        <dbReference type="EMBL" id="SMO65569.1"/>
    </source>
</evidence>
<comment type="similarity">
    <text evidence="2 10">Belongs to the ABC-4 integral membrane protein family. FtsX subfamily.</text>
</comment>
<evidence type="ECO:0000259" key="12">
    <source>
        <dbReference type="Pfam" id="PF02687"/>
    </source>
</evidence>
<keyword evidence="7 11" id="KW-1133">Transmembrane helix</keyword>
<evidence type="ECO:0000256" key="4">
    <source>
        <dbReference type="ARBA" id="ARBA00022475"/>
    </source>
</evidence>
<name>A0A521D1J5_9BACL</name>
<gene>
    <name evidence="14" type="ORF">SAMN06264849_10555</name>
</gene>
<dbReference type="Pfam" id="PF18075">
    <property type="entry name" value="FtsX_ECD"/>
    <property type="match status" value="1"/>
</dbReference>
<comment type="subcellular location">
    <subcellularLocation>
        <location evidence="1">Cell membrane</location>
        <topology evidence="1">Multi-pass membrane protein</topology>
    </subcellularLocation>
</comment>
<evidence type="ECO:0000256" key="9">
    <source>
        <dbReference type="ARBA" id="ARBA00023306"/>
    </source>
</evidence>
<evidence type="ECO:0000256" key="7">
    <source>
        <dbReference type="ARBA" id="ARBA00022989"/>
    </source>
</evidence>
<reference evidence="14 15" key="1">
    <citation type="submission" date="2017-05" db="EMBL/GenBank/DDBJ databases">
        <authorList>
            <person name="Varghese N."/>
            <person name="Submissions S."/>
        </authorList>
    </citation>
    <scope>NUCLEOTIDE SEQUENCE [LARGE SCALE GENOMIC DNA]</scope>
    <source>
        <strain evidence="14 15">DSM 45474</strain>
    </source>
</reference>
<dbReference type="InterPro" id="IPR003838">
    <property type="entry name" value="ABC3_permease_C"/>
</dbReference>
<dbReference type="Proteomes" id="UP000315636">
    <property type="component" value="Unassembled WGS sequence"/>
</dbReference>
<organism evidence="14 15">
    <name type="scientific">Melghirimyces algeriensis</name>
    <dbReference type="NCBI Taxonomy" id="910412"/>
    <lineage>
        <taxon>Bacteria</taxon>
        <taxon>Bacillati</taxon>
        <taxon>Bacillota</taxon>
        <taxon>Bacilli</taxon>
        <taxon>Bacillales</taxon>
        <taxon>Thermoactinomycetaceae</taxon>
        <taxon>Melghirimyces</taxon>
    </lineage>
</organism>
<dbReference type="OrthoDB" id="9812531at2"/>
<evidence type="ECO:0000256" key="6">
    <source>
        <dbReference type="ARBA" id="ARBA00022692"/>
    </source>
</evidence>
<dbReference type="EMBL" id="FXTI01000005">
    <property type="protein sequence ID" value="SMO65569.1"/>
    <property type="molecule type" value="Genomic_DNA"/>
</dbReference>
<evidence type="ECO:0000313" key="15">
    <source>
        <dbReference type="Proteomes" id="UP000315636"/>
    </source>
</evidence>
<keyword evidence="15" id="KW-1185">Reference proteome</keyword>
<feature type="transmembrane region" description="Helical" evidence="11">
    <location>
        <begin position="174"/>
        <end position="199"/>
    </location>
</feature>
<sequence length="299" mass="33588">MKIDTIIRHFREAFRSLTRNNWMTFAAVSAVSVTLLIFGIFLVFAFNISYMAAELDKQVAIRASLAPSITDDQIDDIQSQIKKDPQVKNVSFVSKEEGLKTMKQQWGDDKEFLEGLEKDNPLPDMLEIYAADPQKTEALAEKIKKNYPNNVEQVDYGEGVSDRILDLSGWVRNIVLIFGLGLAVLAAFLISNTIKLTIFARRREIEIMRLVGASNWFIRWPFFIEGSVIGVLGAMVPITVVLLGYNGLLGILDADKAYSFFKLLGMWPLSLYVAGITTLLGILIGVWGSLISIRRFLRT</sequence>
<dbReference type="Gene3D" id="3.30.70.3040">
    <property type="match status" value="1"/>
</dbReference>
<evidence type="ECO:0000256" key="2">
    <source>
        <dbReference type="ARBA" id="ARBA00007379"/>
    </source>
</evidence>
<dbReference type="PANTHER" id="PTHR47755">
    <property type="entry name" value="CELL DIVISION PROTEIN FTSX"/>
    <property type="match status" value="1"/>
</dbReference>
<dbReference type="NCBIfam" id="NF038347">
    <property type="entry name" value="FtsX_Gpos"/>
    <property type="match status" value="1"/>
</dbReference>
<feature type="transmembrane region" description="Helical" evidence="11">
    <location>
        <begin position="21"/>
        <end position="46"/>
    </location>
</feature>
<keyword evidence="8 10" id="KW-0472">Membrane</keyword>
<dbReference type="Pfam" id="PF02687">
    <property type="entry name" value="FtsX"/>
    <property type="match status" value="1"/>
</dbReference>
<accession>A0A521D1J5</accession>
<dbReference type="PIRSF" id="PIRSF003097">
    <property type="entry name" value="FtsX"/>
    <property type="match status" value="1"/>
</dbReference>
<evidence type="ECO:0000259" key="13">
    <source>
        <dbReference type="Pfam" id="PF18075"/>
    </source>
</evidence>
<evidence type="ECO:0000256" key="10">
    <source>
        <dbReference type="PIRNR" id="PIRNR003097"/>
    </source>
</evidence>
<feature type="domain" description="ABC3 transporter permease C-terminal" evidence="12">
    <location>
        <begin position="177"/>
        <end position="298"/>
    </location>
</feature>
<evidence type="ECO:0000256" key="11">
    <source>
        <dbReference type="SAM" id="Phobius"/>
    </source>
</evidence>
<feature type="transmembrane region" description="Helical" evidence="11">
    <location>
        <begin position="220"/>
        <end position="245"/>
    </location>
</feature>